<keyword evidence="3" id="KW-1185">Reference proteome</keyword>
<sequence>MCLSWRIGLCIPGLWPIERVCRYSANDPIHVDEKPDTTQFTFTVCCRAHLEFTGVYIFIAPTIFALLLFVTYTLLRLCLLSCARHRLLFNKENVSKTETQQNQVIGGKFHLTTS</sequence>
<dbReference type="Proteomes" id="UP001469553">
    <property type="component" value="Unassembled WGS sequence"/>
</dbReference>
<comment type="caution">
    <text evidence="2">The sequence shown here is derived from an EMBL/GenBank/DDBJ whole genome shotgun (WGS) entry which is preliminary data.</text>
</comment>
<evidence type="ECO:0000313" key="2">
    <source>
        <dbReference type="EMBL" id="MEQ2312605.1"/>
    </source>
</evidence>
<evidence type="ECO:0000313" key="3">
    <source>
        <dbReference type="Proteomes" id="UP001469553"/>
    </source>
</evidence>
<gene>
    <name evidence="2" type="ORF">AMECASPLE_032824</name>
</gene>
<reference evidence="2 3" key="1">
    <citation type="submission" date="2021-06" db="EMBL/GenBank/DDBJ databases">
        <authorList>
            <person name="Palmer J.M."/>
        </authorList>
    </citation>
    <scope>NUCLEOTIDE SEQUENCE [LARGE SCALE GENOMIC DNA]</scope>
    <source>
        <strain evidence="2 3">AS_MEX2019</strain>
        <tissue evidence="2">Muscle</tissue>
    </source>
</reference>
<feature type="transmembrane region" description="Helical" evidence="1">
    <location>
        <begin position="56"/>
        <end position="79"/>
    </location>
</feature>
<keyword evidence="1" id="KW-0812">Transmembrane</keyword>
<organism evidence="2 3">
    <name type="scientific">Ameca splendens</name>
    <dbReference type="NCBI Taxonomy" id="208324"/>
    <lineage>
        <taxon>Eukaryota</taxon>
        <taxon>Metazoa</taxon>
        <taxon>Chordata</taxon>
        <taxon>Craniata</taxon>
        <taxon>Vertebrata</taxon>
        <taxon>Euteleostomi</taxon>
        <taxon>Actinopterygii</taxon>
        <taxon>Neopterygii</taxon>
        <taxon>Teleostei</taxon>
        <taxon>Neoteleostei</taxon>
        <taxon>Acanthomorphata</taxon>
        <taxon>Ovalentaria</taxon>
        <taxon>Atherinomorphae</taxon>
        <taxon>Cyprinodontiformes</taxon>
        <taxon>Goodeidae</taxon>
        <taxon>Ameca</taxon>
    </lineage>
</organism>
<proteinExistence type="predicted"/>
<accession>A0ABV1A492</accession>
<name>A0ABV1A492_9TELE</name>
<dbReference type="EMBL" id="JAHRIP010079562">
    <property type="protein sequence ID" value="MEQ2312605.1"/>
    <property type="molecule type" value="Genomic_DNA"/>
</dbReference>
<evidence type="ECO:0000256" key="1">
    <source>
        <dbReference type="SAM" id="Phobius"/>
    </source>
</evidence>
<keyword evidence="1" id="KW-0472">Membrane</keyword>
<protein>
    <submittedName>
        <fullName evidence="2">Uncharacterized protein</fullName>
    </submittedName>
</protein>
<keyword evidence="1" id="KW-1133">Transmembrane helix</keyword>